<dbReference type="PROSITE" id="PS51257">
    <property type="entry name" value="PROKAR_LIPOPROTEIN"/>
    <property type="match status" value="1"/>
</dbReference>
<evidence type="ECO:0008006" key="6">
    <source>
        <dbReference type="Google" id="ProtNLM"/>
    </source>
</evidence>
<dbReference type="EMBL" id="MXAP01000076">
    <property type="protein sequence ID" value="OPH37645.1"/>
    <property type="molecule type" value="Genomic_DNA"/>
</dbReference>
<accession>A0A378UT76</accession>
<feature type="compositionally biased region" description="Basic and acidic residues" evidence="1">
    <location>
        <begin position="59"/>
        <end position="77"/>
    </location>
</feature>
<dbReference type="InterPro" id="IPR047937">
    <property type="entry name" value="Eex_IncN-like"/>
</dbReference>
<sequence length="77" mass="8978">MKKLAIFTITLLSLTACKQETYTVDFLKENEQKRNEVLEACKQNKQSDENCNNANEAQTRIKSEEFKKSMFEKPNSK</sequence>
<feature type="compositionally biased region" description="Polar residues" evidence="1">
    <location>
        <begin position="49"/>
        <end position="58"/>
    </location>
</feature>
<dbReference type="EMBL" id="UGQF01000002">
    <property type="protein sequence ID" value="STZ82944.1"/>
    <property type="molecule type" value="Genomic_DNA"/>
</dbReference>
<dbReference type="AlphaFoldDB" id="A0A378UT76"/>
<dbReference type="NCBIfam" id="NF033894">
    <property type="entry name" value="Eex_IncN"/>
    <property type="match status" value="1"/>
</dbReference>
<feature type="region of interest" description="Disordered" evidence="1">
    <location>
        <begin position="48"/>
        <end position="77"/>
    </location>
</feature>
<protein>
    <recommendedName>
        <fullName evidence="6">EexN family lipoprotein</fullName>
    </recommendedName>
</protein>
<reference evidence="2 4" key="1">
    <citation type="submission" date="2017-03" db="EMBL/GenBank/DDBJ databases">
        <title>Draft genome sequence of Moraxella equi CCUG 4950T type strain.</title>
        <authorList>
            <person name="Salva-Serra F."/>
            <person name="Engstrom-Jakobsson H."/>
            <person name="Thorell K."/>
            <person name="Jaen-Luchoro D."/>
            <person name="Gonzales-Siles L."/>
            <person name="Karlsson R."/>
            <person name="Yazdan S."/>
            <person name="Boulund F."/>
            <person name="Johnning A."/>
            <person name="Engstrand L."/>
            <person name="Kristiansson E."/>
            <person name="Moore E."/>
        </authorList>
    </citation>
    <scope>NUCLEOTIDE SEQUENCE [LARGE SCALE GENOMIC DNA]</scope>
    <source>
        <strain evidence="2 4">CCUG 4950</strain>
    </source>
</reference>
<dbReference type="Proteomes" id="UP000190777">
    <property type="component" value="Unassembled WGS sequence"/>
</dbReference>
<evidence type="ECO:0000313" key="5">
    <source>
        <dbReference type="Proteomes" id="UP000254618"/>
    </source>
</evidence>
<evidence type="ECO:0000313" key="2">
    <source>
        <dbReference type="EMBL" id="OPH37645.1"/>
    </source>
</evidence>
<evidence type="ECO:0000256" key="1">
    <source>
        <dbReference type="SAM" id="MobiDB-lite"/>
    </source>
</evidence>
<evidence type="ECO:0000313" key="3">
    <source>
        <dbReference type="EMBL" id="STZ82944.1"/>
    </source>
</evidence>
<keyword evidence="4" id="KW-1185">Reference proteome</keyword>
<dbReference type="Proteomes" id="UP000254618">
    <property type="component" value="Unassembled WGS sequence"/>
</dbReference>
<dbReference type="RefSeq" id="WP_079325911.1">
    <property type="nucleotide sequence ID" value="NZ_MXAP01000076.1"/>
</dbReference>
<reference evidence="3 5" key="2">
    <citation type="submission" date="2018-06" db="EMBL/GenBank/DDBJ databases">
        <authorList>
            <consortium name="Pathogen Informatics"/>
            <person name="Doyle S."/>
        </authorList>
    </citation>
    <scope>NUCLEOTIDE SEQUENCE [LARGE SCALE GENOMIC DNA]</scope>
    <source>
        <strain evidence="3 5">NCTC11012</strain>
    </source>
</reference>
<proteinExistence type="predicted"/>
<gene>
    <name evidence="2" type="ORF">B5J93_07955</name>
    <name evidence="3" type="ORF">NCTC11012_03056</name>
</gene>
<evidence type="ECO:0000313" key="4">
    <source>
        <dbReference type="Proteomes" id="UP000190777"/>
    </source>
</evidence>
<name>A0A378UT76_9GAMM</name>
<organism evidence="3 5">
    <name type="scientific">Moraxella equi</name>
    <dbReference type="NCBI Taxonomy" id="60442"/>
    <lineage>
        <taxon>Bacteria</taxon>
        <taxon>Pseudomonadati</taxon>
        <taxon>Pseudomonadota</taxon>
        <taxon>Gammaproteobacteria</taxon>
        <taxon>Moraxellales</taxon>
        <taxon>Moraxellaceae</taxon>
        <taxon>Moraxella</taxon>
    </lineage>
</organism>